<reference evidence="2 3" key="1">
    <citation type="submission" date="2019-01" db="EMBL/GenBank/DDBJ databases">
        <title>Draft Genome and Complete Hox-Cluster Characterization of the Sterlet Sturgeon (Acipenser ruthenus).</title>
        <authorList>
            <person name="Wei Q."/>
        </authorList>
    </citation>
    <scope>NUCLEOTIDE SEQUENCE [LARGE SCALE GENOMIC DNA]</scope>
    <source>
        <strain evidence="2">WHYD16114868_AA</strain>
        <tissue evidence="2">Blood</tissue>
    </source>
</reference>
<protein>
    <submittedName>
        <fullName evidence="2">Uncharacterized protein</fullName>
    </submittedName>
</protein>
<dbReference type="AlphaFoldDB" id="A0A444UXM0"/>
<keyword evidence="3" id="KW-1185">Reference proteome</keyword>
<name>A0A444UXM0_ACIRT</name>
<sequence>MVSTGCSTGKESYSTEEKVILHPLLLKKHVAPENNVFRFFSSKEKNEKIHTLLQQQGERRAGEFSDCHYRDSSSHGSTISSAATYA</sequence>
<feature type="compositionally biased region" description="Low complexity" evidence="1">
    <location>
        <begin position="74"/>
        <end position="86"/>
    </location>
</feature>
<dbReference type="Proteomes" id="UP000289886">
    <property type="component" value="Unassembled WGS sequence"/>
</dbReference>
<evidence type="ECO:0000313" key="3">
    <source>
        <dbReference type="Proteomes" id="UP000289886"/>
    </source>
</evidence>
<organism evidence="2 3">
    <name type="scientific">Acipenser ruthenus</name>
    <name type="common">Sterlet sturgeon</name>
    <dbReference type="NCBI Taxonomy" id="7906"/>
    <lineage>
        <taxon>Eukaryota</taxon>
        <taxon>Metazoa</taxon>
        <taxon>Chordata</taxon>
        <taxon>Craniata</taxon>
        <taxon>Vertebrata</taxon>
        <taxon>Euteleostomi</taxon>
        <taxon>Actinopterygii</taxon>
        <taxon>Chondrostei</taxon>
        <taxon>Acipenseriformes</taxon>
        <taxon>Acipenseridae</taxon>
        <taxon>Acipenser</taxon>
    </lineage>
</organism>
<proteinExistence type="predicted"/>
<feature type="compositionally biased region" description="Basic and acidic residues" evidence="1">
    <location>
        <begin position="63"/>
        <end position="73"/>
    </location>
</feature>
<dbReference type="EMBL" id="SCEB01005479">
    <property type="protein sequence ID" value="RXM92897.1"/>
    <property type="molecule type" value="Genomic_DNA"/>
</dbReference>
<feature type="region of interest" description="Disordered" evidence="1">
    <location>
        <begin position="63"/>
        <end position="86"/>
    </location>
</feature>
<comment type="caution">
    <text evidence="2">The sequence shown here is derived from an EMBL/GenBank/DDBJ whole genome shotgun (WGS) entry which is preliminary data.</text>
</comment>
<accession>A0A444UXM0</accession>
<evidence type="ECO:0000313" key="2">
    <source>
        <dbReference type="EMBL" id="RXM92897.1"/>
    </source>
</evidence>
<evidence type="ECO:0000256" key="1">
    <source>
        <dbReference type="SAM" id="MobiDB-lite"/>
    </source>
</evidence>
<gene>
    <name evidence="2" type="ORF">EOD39_19650</name>
</gene>